<dbReference type="InterPro" id="IPR003594">
    <property type="entry name" value="HATPase_dom"/>
</dbReference>
<evidence type="ECO:0000256" key="1">
    <source>
        <dbReference type="ARBA" id="ARBA00000085"/>
    </source>
</evidence>
<dbReference type="EMBL" id="JACIJJ010000003">
    <property type="protein sequence ID" value="MBB5698745.1"/>
    <property type="molecule type" value="Genomic_DNA"/>
</dbReference>
<evidence type="ECO:0000256" key="6">
    <source>
        <dbReference type="ARBA" id="ARBA00022679"/>
    </source>
</evidence>
<dbReference type="GO" id="GO:0000156">
    <property type="term" value="F:phosphorelay response regulator activity"/>
    <property type="evidence" value="ECO:0007669"/>
    <property type="project" value="TreeGrafter"/>
</dbReference>
<evidence type="ECO:0000256" key="5">
    <source>
        <dbReference type="ARBA" id="ARBA00022553"/>
    </source>
</evidence>
<feature type="transmembrane region" description="Helical" evidence="15">
    <location>
        <begin position="98"/>
        <end position="123"/>
    </location>
</feature>
<dbReference type="Pfam" id="PF19312">
    <property type="entry name" value="NtrY_N"/>
    <property type="match status" value="1"/>
</dbReference>
<evidence type="ECO:0000256" key="13">
    <source>
        <dbReference type="ARBA" id="ARBA00023136"/>
    </source>
</evidence>
<dbReference type="CDD" id="cd00082">
    <property type="entry name" value="HisKA"/>
    <property type="match status" value="1"/>
</dbReference>
<dbReference type="GO" id="GO:0005524">
    <property type="term" value="F:ATP binding"/>
    <property type="evidence" value="ECO:0007669"/>
    <property type="project" value="UniProtKB-KW"/>
</dbReference>
<keyword evidence="5" id="KW-0597">Phosphoprotein</keyword>
<dbReference type="RefSeq" id="WP_184027935.1">
    <property type="nucleotide sequence ID" value="NZ_JACIJJ010000003.1"/>
</dbReference>
<dbReference type="SUPFAM" id="SSF55785">
    <property type="entry name" value="PYP-like sensor domain (PAS domain)"/>
    <property type="match status" value="1"/>
</dbReference>
<proteinExistence type="predicted"/>
<feature type="transmembrane region" description="Helical" evidence="15">
    <location>
        <begin position="57"/>
        <end position="77"/>
    </location>
</feature>
<evidence type="ECO:0000256" key="9">
    <source>
        <dbReference type="ARBA" id="ARBA00022777"/>
    </source>
</evidence>
<dbReference type="InterPro" id="IPR017232">
    <property type="entry name" value="NtrY"/>
</dbReference>
<evidence type="ECO:0000256" key="2">
    <source>
        <dbReference type="ARBA" id="ARBA00004651"/>
    </source>
</evidence>
<dbReference type="Pfam" id="PF00512">
    <property type="entry name" value="HisKA"/>
    <property type="match status" value="1"/>
</dbReference>
<organism evidence="18 19">
    <name type="scientific">Sphingomonas yantingensis</name>
    <dbReference type="NCBI Taxonomy" id="1241761"/>
    <lineage>
        <taxon>Bacteria</taxon>
        <taxon>Pseudomonadati</taxon>
        <taxon>Pseudomonadota</taxon>
        <taxon>Alphaproteobacteria</taxon>
        <taxon>Sphingomonadales</taxon>
        <taxon>Sphingomonadaceae</taxon>
        <taxon>Sphingomonas</taxon>
    </lineage>
</organism>
<feature type="transmembrane region" description="Helical" evidence="15">
    <location>
        <begin position="304"/>
        <end position="325"/>
    </location>
</feature>
<evidence type="ECO:0000313" key="18">
    <source>
        <dbReference type="EMBL" id="MBB5698745.1"/>
    </source>
</evidence>
<dbReference type="GO" id="GO:0000155">
    <property type="term" value="F:phosphorelay sensor kinase activity"/>
    <property type="evidence" value="ECO:0007669"/>
    <property type="project" value="InterPro"/>
</dbReference>
<dbReference type="Pfam" id="PF02518">
    <property type="entry name" value="HATPase_c"/>
    <property type="match status" value="1"/>
</dbReference>
<dbReference type="GO" id="GO:0030295">
    <property type="term" value="F:protein kinase activator activity"/>
    <property type="evidence" value="ECO:0007669"/>
    <property type="project" value="TreeGrafter"/>
</dbReference>
<feature type="compositionally biased region" description="Low complexity" evidence="14">
    <location>
        <begin position="728"/>
        <end position="739"/>
    </location>
</feature>
<evidence type="ECO:0000256" key="12">
    <source>
        <dbReference type="ARBA" id="ARBA00023012"/>
    </source>
</evidence>
<feature type="domain" description="HAMP" evidence="17">
    <location>
        <begin position="326"/>
        <end position="379"/>
    </location>
</feature>
<keyword evidence="11 15" id="KW-1133">Transmembrane helix</keyword>
<feature type="region of interest" description="Disordered" evidence="14">
    <location>
        <begin position="728"/>
        <end position="756"/>
    </location>
</feature>
<accession>A0A7W9EJ66</accession>
<gene>
    <name evidence="18" type="ORF">FHR19_002100</name>
</gene>
<dbReference type="InterPro" id="IPR003661">
    <property type="entry name" value="HisK_dim/P_dom"/>
</dbReference>
<dbReference type="Gene3D" id="6.10.340.10">
    <property type="match status" value="1"/>
</dbReference>
<comment type="catalytic activity">
    <reaction evidence="1">
        <text>ATP + protein L-histidine = ADP + protein N-phospho-L-histidine.</text>
        <dbReference type="EC" id="2.7.13.3"/>
    </reaction>
</comment>
<evidence type="ECO:0000259" key="16">
    <source>
        <dbReference type="PROSITE" id="PS50109"/>
    </source>
</evidence>
<dbReference type="PROSITE" id="PS50109">
    <property type="entry name" value="HIS_KIN"/>
    <property type="match status" value="1"/>
</dbReference>
<keyword evidence="12" id="KW-0902">Two-component regulatory system</keyword>
<keyword evidence="9 18" id="KW-0418">Kinase</keyword>
<evidence type="ECO:0000256" key="14">
    <source>
        <dbReference type="SAM" id="MobiDB-lite"/>
    </source>
</evidence>
<evidence type="ECO:0000256" key="7">
    <source>
        <dbReference type="ARBA" id="ARBA00022692"/>
    </source>
</evidence>
<dbReference type="Pfam" id="PF00672">
    <property type="entry name" value="HAMP"/>
    <property type="match status" value="1"/>
</dbReference>
<evidence type="ECO:0000256" key="11">
    <source>
        <dbReference type="ARBA" id="ARBA00022989"/>
    </source>
</evidence>
<dbReference type="SMART" id="SM00388">
    <property type="entry name" value="HisKA"/>
    <property type="match status" value="1"/>
</dbReference>
<dbReference type="SMART" id="SM00387">
    <property type="entry name" value="HATPase_c"/>
    <property type="match status" value="1"/>
</dbReference>
<keyword evidence="7 15" id="KW-0812">Transmembrane</keyword>
<reference evidence="18 19" key="1">
    <citation type="submission" date="2020-08" db="EMBL/GenBank/DDBJ databases">
        <title>Genomic Encyclopedia of Type Strains, Phase IV (KMG-IV): sequencing the most valuable type-strain genomes for metagenomic binning, comparative biology and taxonomic classification.</title>
        <authorList>
            <person name="Goeker M."/>
        </authorList>
    </citation>
    <scope>NUCLEOTIDE SEQUENCE [LARGE SCALE GENOMIC DNA]</scope>
    <source>
        <strain evidence="18 19">DSM 27244</strain>
    </source>
</reference>
<protein>
    <recommendedName>
        <fullName evidence="3">histidine kinase</fullName>
        <ecNumber evidence="3">2.7.13.3</ecNumber>
    </recommendedName>
</protein>
<evidence type="ECO:0000256" key="8">
    <source>
        <dbReference type="ARBA" id="ARBA00022741"/>
    </source>
</evidence>
<dbReference type="InterPro" id="IPR005467">
    <property type="entry name" value="His_kinase_dom"/>
</dbReference>
<comment type="subcellular location">
    <subcellularLocation>
        <location evidence="2">Cell membrane</location>
        <topology evidence="2">Multi-pass membrane protein</topology>
    </subcellularLocation>
</comment>
<dbReference type="GO" id="GO:0007234">
    <property type="term" value="P:osmosensory signaling via phosphorelay pathway"/>
    <property type="evidence" value="ECO:0007669"/>
    <property type="project" value="TreeGrafter"/>
</dbReference>
<dbReference type="InterPro" id="IPR035965">
    <property type="entry name" value="PAS-like_dom_sf"/>
</dbReference>
<keyword evidence="8" id="KW-0547">Nucleotide-binding</keyword>
<dbReference type="SUPFAM" id="SSF158472">
    <property type="entry name" value="HAMP domain-like"/>
    <property type="match status" value="1"/>
</dbReference>
<dbReference type="AlphaFoldDB" id="A0A7W9EJ66"/>
<feature type="domain" description="Histidine kinase" evidence="16">
    <location>
        <begin position="505"/>
        <end position="723"/>
    </location>
</feature>
<evidence type="ECO:0000256" key="3">
    <source>
        <dbReference type="ARBA" id="ARBA00012438"/>
    </source>
</evidence>
<dbReference type="PIRSF" id="PIRSF037532">
    <property type="entry name" value="STHK_NtrY"/>
    <property type="match status" value="1"/>
</dbReference>
<evidence type="ECO:0000256" key="4">
    <source>
        <dbReference type="ARBA" id="ARBA00022475"/>
    </source>
</evidence>
<dbReference type="PROSITE" id="PS50885">
    <property type="entry name" value="HAMP"/>
    <property type="match status" value="1"/>
</dbReference>
<dbReference type="SUPFAM" id="SSF55874">
    <property type="entry name" value="ATPase domain of HSP90 chaperone/DNA topoisomerase II/histidine kinase"/>
    <property type="match status" value="1"/>
</dbReference>
<keyword evidence="10" id="KW-0067">ATP-binding</keyword>
<keyword evidence="6 18" id="KW-0808">Transferase</keyword>
<keyword evidence="13 15" id="KW-0472">Membrane</keyword>
<dbReference type="SUPFAM" id="SSF47384">
    <property type="entry name" value="Homodimeric domain of signal transducing histidine kinase"/>
    <property type="match status" value="1"/>
</dbReference>
<evidence type="ECO:0000256" key="15">
    <source>
        <dbReference type="SAM" id="Phobius"/>
    </source>
</evidence>
<dbReference type="EC" id="2.7.13.3" evidence="3"/>
<dbReference type="InterPro" id="IPR045671">
    <property type="entry name" value="NtrY-like_N"/>
</dbReference>
<dbReference type="SMART" id="SM00304">
    <property type="entry name" value="HAMP"/>
    <property type="match status" value="1"/>
</dbReference>
<dbReference type="InterPro" id="IPR003660">
    <property type="entry name" value="HAMP_dom"/>
</dbReference>
<dbReference type="Gene3D" id="3.30.565.10">
    <property type="entry name" value="Histidine kinase-like ATPase, C-terminal domain"/>
    <property type="match status" value="1"/>
</dbReference>
<keyword evidence="19" id="KW-1185">Reference proteome</keyword>
<dbReference type="PRINTS" id="PR00344">
    <property type="entry name" value="BCTRLSENSOR"/>
</dbReference>
<dbReference type="PANTHER" id="PTHR42878">
    <property type="entry name" value="TWO-COMPONENT HISTIDINE KINASE"/>
    <property type="match status" value="1"/>
</dbReference>
<evidence type="ECO:0000256" key="10">
    <source>
        <dbReference type="ARBA" id="ARBA00022840"/>
    </source>
</evidence>
<dbReference type="InterPro" id="IPR050351">
    <property type="entry name" value="BphY/WalK/GraS-like"/>
</dbReference>
<evidence type="ECO:0000259" key="17">
    <source>
        <dbReference type="PROSITE" id="PS50885"/>
    </source>
</evidence>
<dbReference type="InterPro" id="IPR004358">
    <property type="entry name" value="Sig_transdc_His_kin-like_C"/>
</dbReference>
<feature type="transmembrane region" description="Helical" evidence="15">
    <location>
        <begin position="23"/>
        <end position="45"/>
    </location>
</feature>
<dbReference type="Gene3D" id="1.10.287.130">
    <property type="match status" value="1"/>
</dbReference>
<dbReference type="InterPro" id="IPR036890">
    <property type="entry name" value="HATPase_C_sf"/>
</dbReference>
<dbReference type="Gene3D" id="3.30.450.20">
    <property type="entry name" value="PAS domain"/>
    <property type="match status" value="1"/>
</dbReference>
<dbReference type="PANTHER" id="PTHR42878:SF7">
    <property type="entry name" value="SENSOR HISTIDINE KINASE GLRK"/>
    <property type="match status" value="1"/>
</dbReference>
<dbReference type="CDD" id="cd06225">
    <property type="entry name" value="HAMP"/>
    <property type="match status" value="1"/>
</dbReference>
<comment type="caution">
    <text evidence="18">The sequence shown here is derived from an EMBL/GenBank/DDBJ whole genome shotgun (WGS) entry which is preliminary data.</text>
</comment>
<evidence type="ECO:0000313" key="19">
    <source>
        <dbReference type="Proteomes" id="UP000557739"/>
    </source>
</evidence>
<dbReference type="GO" id="GO:0005886">
    <property type="term" value="C:plasma membrane"/>
    <property type="evidence" value="ECO:0007669"/>
    <property type="project" value="UniProtKB-SubCell"/>
</dbReference>
<name>A0A7W9EJ66_9SPHN</name>
<keyword evidence="4" id="KW-1003">Cell membrane</keyword>
<dbReference type="InterPro" id="IPR036097">
    <property type="entry name" value="HisK_dim/P_sf"/>
</dbReference>
<sequence length="756" mass="81323">MEAVAVPDVLNTEPRKRLGVTPLVELGVLALAVAIGIATYFTITADPSSPRPLTPPLVALLMVANLVPAVALLVLIGRRIAIKRAMATAAGGQGRLHVRLVALFSVLASVPMILVTIVASMLFQYGVEFWYSDRAKDMIERAATLANESYVEMTRWVDGENVAVGKDVANLLSSGYGFDTTEFVGTYAQSVLQRSLAESIIFGVSPKGEILTFALLDPYERGLASSIRVADARAVLAGKPSVVIVSGERVQSIAPVPGTQYLVASSRVVGAKELMQRKQRAEGVVADYRALRERSRSLQLRFNLALLGISLFIVGLAVFAALAIADRLVRPVNDLVDAARRVAGGNFDARVSMPKRMDEVGSLAAAFNTMTERLKEQTGALVTANAESESRRALIEAVMSGVSAGIVSIGAGRTVRLLNSSAANLLQVGESHAIGRPLVEVAPELDALLASDQREAVVQVARGGEPRTLAVKITREAAGPILTFDDITQQLADQRRAAWADVARRIAHEIKNPLTPIQLAAERLQRRYGKNIEPSDTTFSRLTETIVRQVGDLRRMVDEFSSFARMPKPVFRRESLVDIARQSMFLHEVGHPGIAFRLDADADAPVSLVCDRRQIGQALTNLIKNAAEAIEARPPADDLPQGEMVMALAKANGRVTLSIADNGVGLPVERDRIVEPYMTTRSRGTGLGLAIVKKIAEEHMGTIAFADRPGGGTVVTLSFDARALEPLAAPEDAEATPAPTDDDRFLMLTRTRNPNP</sequence>
<dbReference type="Proteomes" id="UP000557739">
    <property type="component" value="Unassembled WGS sequence"/>
</dbReference>